<evidence type="ECO:0000256" key="4">
    <source>
        <dbReference type="ARBA" id="ARBA00022603"/>
    </source>
</evidence>
<dbReference type="CDD" id="cd02440">
    <property type="entry name" value="AdoMet_MTases"/>
    <property type="match status" value="1"/>
</dbReference>
<comment type="similarity">
    <text evidence="8">Belongs to the methyltransferase superfamily.</text>
</comment>
<evidence type="ECO:0000256" key="6">
    <source>
        <dbReference type="ARBA" id="ARBA00022691"/>
    </source>
</evidence>
<dbReference type="EMBL" id="JAWCUD010000006">
    <property type="protein sequence ID" value="MDU0203242.1"/>
    <property type="molecule type" value="Genomic_DNA"/>
</dbReference>
<comment type="pathway">
    <text evidence="2 8">Cofactor biosynthesis; biotin biosynthesis.</text>
</comment>
<dbReference type="PANTHER" id="PTHR43861:SF1">
    <property type="entry name" value="TRANS-ACONITATE 2-METHYLTRANSFERASE"/>
    <property type="match status" value="1"/>
</dbReference>
<dbReference type="HAMAP" id="MF_00835">
    <property type="entry name" value="BioC"/>
    <property type="match status" value="1"/>
</dbReference>
<dbReference type="InterPro" id="IPR029063">
    <property type="entry name" value="SAM-dependent_MTases_sf"/>
</dbReference>
<feature type="domain" description="Methyltransferase type 11" evidence="9">
    <location>
        <begin position="55"/>
        <end position="157"/>
    </location>
</feature>
<keyword evidence="5 8" id="KW-0808">Transferase</keyword>
<evidence type="ECO:0000256" key="3">
    <source>
        <dbReference type="ARBA" id="ARBA00012327"/>
    </source>
</evidence>
<protein>
    <recommendedName>
        <fullName evidence="3 8">Malonyl-[acyl-carrier protein] O-methyltransferase</fullName>
        <shortName evidence="8">Malonyl-ACP O-methyltransferase</shortName>
        <ecNumber evidence="3 8">2.1.1.197</ecNumber>
    </recommendedName>
    <alternativeName>
        <fullName evidence="8">Biotin synthesis protein BioC</fullName>
    </alternativeName>
</protein>
<dbReference type="NCBIfam" id="TIGR02072">
    <property type="entry name" value="BioC"/>
    <property type="match status" value="1"/>
</dbReference>
<evidence type="ECO:0000256" key="1">
    <source>
        <dbReference type="ARBA" id="ARBA00000852"/>
    </source>
</evidence>
<dbReference type="EC" id="2.1.1.197" evidence="3 8"/>
<reference evidence="10 11" key="1">
    <citation type="submission" date="2023-10" db="EMBL/GenBank/DDBJ databases">
        <title>Paenibacillus strain PFR10 Genome sequencing and assembly.</title>
        <authorList>
            <person name="Kim I."/>
        </authorList>
    </citation>
    <scope>NUCLEOTIDE SEQUENCE [LARGE SCALE GENOMIC DNA]</scope>
    <source>
        <strain evidence="10 11">PFR10</strain>
    </source>
</reference>
<keyword evidence="7 8" id="KW-0093">Biotin biosynthesis</keyword>
<evidence type="ECO:0000256" key="8">
    <source>
        <dbReference type="HAMAP-Rule" id="MF_00835"/>
    </source>
</evidence>
<evidence type="ECO:0000256" key="2">
    <source>
        <dbReference type="ARBA" id="ARBA00004746"/>
    </source>
</evidence>
<keyword evidence="4 8" id="KW-0489">Methyltransferase</keyword>
<dbReference type="InterPro" id="IPR011814">
    <property type="entry name" value="BioC"/>
</dbReference>
<keyword evidence="6 8" id="KW-0949">S-adenosyl-L-methionine</keyword>
<dbReference type="Proteomes" id="UP001260980">
    <property type="component" value="Unassembled WGS sequence"/>
</dbReference>
<evidence type="ECO:0000313" key="10">
    <source>
        <dbReference type="EMBL" id="MDU0203242.1"/>
    </source>
</evidence>
<name>A0ABU3RG61_9BACL</name>
<evidence type="ECO:0000313" key="11">
    <source>
        <dbReference type="Proteomes" id="UP001260980"/>
    </source>
</evidence>
<comment type="caution">
    <text evidence="10">The sequence shown here is derived from an EMBL/GenBank/DDBJ whole genome shotgun (WGS) entry which is preliminary data.</text>
</comment>
<gene>
    <name evidence="8 10" type="primary">bioC</name>
    <name evidence="10" type="ORF">RQP52_19365</name>
</gene>
<dbReference type="RefSeq" id="WP_315953379.1">
    <property type="nucleotide sequence ID" value="NZ_JAWCUD010000006.1"/>
</dbReference>
<dbReference type="PANTHER" id="PTHR43861">
    <property type="entry name" value="TRANS-ACONITATE 2-METHYLTRANSFERASE-RELATED"/>
    <property type="match status" value="1"/>
</dbReference>
<keyword evidence="11" id="KW-1185">Reference proteome</keyword>
<evidence type="ECO:0000259" key="9">
    <source>
        <dbReference type="Pfam" id="PF08241"/>
    </source>
</evidence>
<accession>A0ABU3RG61</accession>
<comment type="function">
    <text evidence="8">Converts the free carboxyl group of a malonyl-thioester to its methyl ester by transfer of a methyl group from S-adenosyl-L-methionine (SAM). It allows to synthesize pimeloyl-ACP via the fatty acid synthetic pathway.</text>
</comment>
<dbReference type="SUPFAM" id="SSF53335">
    <property type="entry name" value="S-adenosyl-L-methionine-dependent methyltransferases"/>
    <property type="match status" value="1"/>
</dbReference>
<dbReference type="Pfam" id="PF08241">
    <property type="entry name" value="Methyltransf_11"/>
    <property type="match status" value="1"/>
</dbReference>
<comment type="catalytic activity">
    <reaction evidence="1 8">
        <text>malonyl-[ACP] + S-adenosyl-L-methionine = malonyl-[ACP] methyl ester + S-adenosyl-L-homocysteine</text>
        <dbReference type="Rhea" id="RHEA:17105"/>
        <dbReference type="Rhea" id="RHEA-COMP:9623"/>
        <dbReference type="Rhea" id="RHEA-COMP:9954"/>
        <dbReference type="ChEBI" id="CHEBI:57856"/>
        <dbReference type="ChEBI" id="CHEBI:59789"/>
        <dbReference type="ChEBI" id="CHEBI:78449"/>
        <dbReference type="ChEBI" id="CHEBI:78845"/>
        <dbReference type="EC" id="2.1.1.197"/>
    </reaction>
</comment>
<evidence type="ECO:0000256" key="7">
    <source>
        <dbReference type="ARBA" id="ARBA00022756"/>
    </source>
</evidence>
<dbReference type="Gene3D" id="3.40.50.150">
    <property type="entry name" value="Vaccinia Virus protein VP39"/>
    <property type="match status" value="1"/>
</dbReference>
<organism evidence="10 11">
    <name type="scientific">Paenibacillus violae</name>
    <dbReference type="NCBI Taxonomy" id="3077234"/>
    <lineage>
        <taxon>Bacteria</taxon>
        <taxon>Bacillati</taxon>
        <taxon>Bacillota</taxon>
        <taxon>Bacilli</taxon>
        <taxon>Bacillales</taxon>
        <taxon>Paenibacillaceae</taxon>
        <taxon>Paenibacillus</taxon>
    </lineage>
</organism>
<dbReference type="GO" id="GO:0032259">
    <property type="term" value="P:methylation"/>
    <property type="evidence" value="ECO:0007669"/>
    <property type="project" value="UniProtKB-KW"/>
</dbReference>
<evidence type="ECO:0000256" key="5">
    <source>
        <dbReference type="ARBA" id="ARBA00022679"/>
    </source>
</evidence>
<dbReference type="GO" id="GO:0102130">
    <property type="term" value="F:malonyl-CoA methyltransferase activity"/>
    <property type="evidence" value="ECO:0007669"/>
    <property type="project" value="UniProtKB-EC"/>
</dbReference>
<dbReference type="InterPro" id="IPR013216">
    <property type="entry name" value="Methyltransf_11"/>
</dbReference>
<proteinExistence type="inferred from homology"/>
<sequence length="293" mass="32506">MNSSMEIERQFNRSSAGSYDEHANVQKMMAEQLAEALGVLDVTRKSTPARVGSILEIGCGTGIVTSGLVEKYPIASITALDLAPGMLRAAEQRVRGSQPADRDIRFIHGDVEKWSATAPPASFDLIVSGACFQWLQQPKQTLQHLRRLLRPGGVLVFTTFGPTTFYELHESFMEAYRQNGQQPQRHGLTFQSGAGWREMLVDSGFTHTHIHEDRLLHVETYPTPKDFLHAVKAMGASTSEAAVAPGIGRRRLFVDMYKAYVTKFSVLGGVSATYELLMMQAKVPNKDRDSDKF</sequence>